<dbReference type="GO" id="GO:0032259">
    <property type="term" value="P:methylation"/>
    <property type="evidence" value="ECO:0007669"/>
    <property type="project" value="UniProtKB-KW"/>
</dbReference>
<dbReference type="InterPro" id="IPR006935">
    <property type="entry name" value="Helicase/UvrB_N"/>
</dbReference>
<feature type="domain" description="Helicase ATP-binding" evidence="1">
    <location>
        <begin position="132"/>
        <end position="341"/>
    </location>
</feature>
<keyword evidence="3" id="KW-1185">Reference proteome</keyword>
<dbReference type="RefSeq" id="WP_408126058.1">
    <property type="nucleotide sequence ID" value="NZ_JBFNFH010000001.1"/>
</dbReference>
<proteinExistence type="predicted"/>
<sequence>MRDKTQIIPYESRINKIYGYTSHDIKDREKYVKIGDTTREDVMKRIYEQVSQIGITPELVFERIARKKTGEWFRDHDLHKFLIKNKIKNQEFGTAKEWFYFGEHLEEAEKLTDKFINGDYTETQILEKDLRLNYILRDEQNEAVSKTIEKYFDENSSKEFLWNAKPRFGKTLTTYDFIRKTNAKKILIVTNRPAIANSWYEDFEKFISWQKPYYKFVSESDSLKNKDVMTRNEYNDFILSNKDFGMIYFISLQDLKGSKYFGGNYEKYKEVSELSWDILVIDEAHEGVDTLKTDKAFEKIKRSFTLHLSGTPFKALSSGKFAEENIFNWTYLDEQKAKMEWDNCQEEDNPYEGLPTLSLFTYQMSKIIEPKIEKGISIDEQNYDYAFDLNEFFKTDELGNFEYEDSVKIFLDNLTKGKFPFANTEYRHKLCHTLWILNRVSSVKALEKLLKEHEVFKDYKIIIAAGDGKSNNDYEDESSDYKKNQKSLDKVRDAIKNNDKTITLSVGQLTTGVTVAEWSGVMMLSNMKSPALYFQSAFRAQNPYRFTDKETGELFVKENAYVFDFAPERTLILFDEYANNLSSSKDTENSKSKENNIRKLLNFFPVIAEDSNGYMKEIDAEEVMTIPNKLKSQEVVKRGFMSNLLFENIQGIFQISSELKDILDKLEVIKNTKNTGKSKIDLSNSPMLNSEKTKVEIPINVIEDKIKKLFNEKIYQDNVSDVIDSVSVKEDDILIISNRIAKNIVKNISEDLQNVKTDFELKKKDIEKIQKNTESQIKNIVEKVKSEEKIEISIKDSEIEYVMKNNVYTQEEKEEKISELEKQKAEIKKETLEQIKTEIIEIPKKIVEEQITKVEENKKKNIEDDVRDHLRGFARAIPAFLMAYGDRNTTLENFDKVVDEKSFKELTSITIEEFIKLRDGGVFIDDEGNEKEFKGIFNFVVFNTSIQEFFNTKEKLSQYYDKEQDEDIFDYIPAQKTNQIFTPKKVAKRMVQFLEQENPELFKSKYTKFLDPYSKSGIYLVEIVKKLNKYLGDEIKDEKERIKWILENQVYTLAPTNIIYNIVKNYVLSNFENIDNRNIVEHDSLPDAVNHKLEESIKKIWGDEMKFDVIIGNPPYQENIEHRSEQPSLYNHFYDEAFELADIVSFITPARFLFNAGSTPTSWNEKMLNDEYTKVAYYEQKSDKVFPGIDIKGGVTILVRNKNKNVKPIEFFTNFEELRNITYKVIDMKIESISNILYSNTSYKYTEKLWSENPELVNRVSGGSKRYLSSSVFDKLEEIFYEENPSDGEEYIKILGRQNNRRVYKWVKRKYLINHENLDKYKVILPSSNGSGAIGEVLSTPLIGEPLIGHTETFISFGAFNNIQEAKNLFKYIKTKFLRALLGVKKITQGNKNKEVWKYVPLQDFTSNSDIDWSLSIPEIDQQLYKKYNISKEEIKFIEEKVKPME</sequence>
<evidence type="ECO:0000313" key="3">
    <source>
        <dbReference type="Proteomes" id="UP001629536"/>
    </source>
</evidence>
<dbReference type="Gene3D" id="3.40.50.300">
    <property type="entry name" value="P-loop containing nucleotide triphosphate hydrolases"/>
    <property type="match status" value="1"/>
</dbReference>
<organism evidence="2 3">
    <name type="scientific">Helcococcus bovis</name>
    <dbReference type="NCBI Taxonomy" id="3153252"/>
    <lineage>
        <taxon>Bacteria</taxon>
        <taxon>Bacillati</taxon>
        <taxon>Bacillota</taxon>
        <taxon>Tissierellia</taxon>
        <taxon>Tissierellales</taxon>
        <taxon>Peptoniphilaceae</taxon>
        <taxon>Helcococcus</taxon>
    </lineage>
</organism>
<dbReference type="SUPFAM" id="SSF52540">
    <property type="entry name" value="P-loop containing nucleoside triphosphate hydrolases"/>
    <property type="match status" value="2"/>
</dbReference>
<keyword evidence="2" id="KW-0808">Transferase</keyword>
<dbReference type="Proteomes" id="UP001629536">
    <property type="component" value="Unassembled WGS sequence"/>
</dbReference>
<dbReference type="SUPFAM" id="SSF53335">
    <property type="entry name" value="S-adenosyl-L-methionine-dependent methyltransferases"/>
    <property type="match status" value="1"/>
</dbReference>
<dbReference type="GO" id="GO:0008168">
    <property type="term" value="F:methyltransferase activity"/>
    <property type="evidence" value="ECO:0007669"/>
    <property type="project" value="UniProtKB-KW"/>
</dbReference>
<dbReference type="Pfam" id="PF04851">
    <property type="entry name" value="ResIII"/>
    <property type="match status" value="1"/>
</dbReference>
<gene>
    <name evidence="2" type="ORF">ABGF40_00305</name>
</gene>
<dbReference type="InterPro" id="IPR027417">
    <property type="entry name" value="P-loop_NTPase"/>
</dbReference>
<dbReference type="Pfam" id="PF07669">
    <property type="entry name" value="Eco57I"/>
    <property type="match status" value="1"/>
</dbReference>
<dbReference type="PRINTS" id="PR00507">
    <property type="entry name" value="N12N6MTFRASE"/>
</dbReference>
<keyword evidence="2" id="KW-0489">Methyltransferase</keyword>
<evidence type="ECO:0000313" key="2">
    <source>
        <dbReference type="EMBL" id="MFM1524111.1"/>
    </source>
</evidence>
<accession>A0ABW9F563</accession>
<comment type="caution">
    <text evidence="2">The sequence shown here is derived from an EMBL/GenBank/DDBJ whole genome shotgun (WGS) entry which is preliminary data.</text>
</comment>
<reference evidence="2 3" key="1">
    <citation type="journal article" date="2024" name="Front. Microbiol.">
        <title>Pangenomic and biochemical analyses of Helcococcus ovis reveal widespread tetracycline resistance and a novel bacterial species, Helcococcus bovis.</title>
        <authorList>
            <person name="Cunha F."/>
            <person name="Zhai Y."/>
            <person name="Casaro S."/>
            <person name="Jones K.L."/>
            <person name="Hernandez M."/>
            <person name="Bisinotto R.S."/>
            <person name="Kariyawasam S."/>
            <person name="Brown M.B."/>
            <person name="Phillips A."/>
            <person name="Jeong K.C."/>
            <person name="Galvao K.N."/>
        </authorList>
    </citation>
    <scope>NUCLEOTIDE SEQUENCE [LARGE SCALE GENOMIC DNA]</scope>
    <source>
        <strain evidence="2 3">KG197</strain>
    </source>
</reference>
<dbReference type="InterPro" id="IPR029063">
    <property type="entry name" value="SAM-dependent_MTases_sf"/>
</dbReference>
<dbReference type="InterPro" id="IPR011639">
    <property type="entry name" value="MethylTrfase_TaqI-like_dom"/>
</dbReference>
<evidence type="ECO:0000259" key="1">
    <source>
        <dbReference type="SMART" id="SM00487"/>
    </source>
</evidence>
<dbReference type="EMBL" id="JBFNFH010000001">
    <property type="protein sequence ID" value="MFM1524111.1"/>
    <property type="molecule type" value="Genomic_DNA"/>
</dbReference>
<name>A0ABW9F563_9FIRM</name>
<dbReference type="SMART" id="SM00487">
    <property type="entry name" value="DEXDc"/>
    <property type="match status" value="1"/>
</dbReference>
<dbReference type="PROSITE" id="PS00092">
    <property type="entry name" value="N6_MTASE"/>
    <property type="match status" value="1"/>
</dbReference>
<dbReference type="InterPro" id="IPR002052">
    <property type="entry name" value="DNA_methylase_N6_adenine_CS"/>
</dbReference>
<dbReference type="Gene3D" id="3.40.50.150">
    <property type="entry name" value="Vaccinia Virus protein VP39"/>
    <property type="match status" value="1"/>
</dbReference>
<dbReference type="InterPro" id="IPR014001">
    <property type="entry name" value="Helicase_ATP-bd"/>
</dbReference>
<protein>
    <submittedName>
        <fullName evidence="2">Eco57I restriction-modification methylase domain-containing protein</fullName>
    </submittedName>
</protein>